<dbReference type="InterPro" id="IPR013517">
    <property type="entry name" value="FG-GAP"/>
</dbReference>
<dbReference type="Gene3D" id="2.130.10.130">
    <property type="entry name" value="Integrin alpha, N-terminal"/>
    <property type="match status" value="1"/>
</dbReference>
<feature type="non-terminal residue" evidence="2">
    <location>
        <position position="74"/>
    </location>
</feature>
<protein>
    <submittedName>
        <fullName evidence="2">Uncharacterized protein</fullName>
    </submittedName>
</protein>
<name>K0TQP4_THAOC</name>
<comment type="caution">
    <text evidence="2">The sequence shown here is derived from an EMBL/GenBank/DDBJ whole genome shotgun (WGS) entry which is preliminary data.</text>
</comment>
<reference evidence="2 3" key="1">
    <citation type="journal article" date="2012" name="Genome Biol.">
        <title>Genome and low-iron response of an oceanic diatom adapted to chronic iron limitation.</title>
        <authorList>
            <person name="Lommer M."/>
            <person name="Specht M."/>
            <person name="Roy A.S."/>
            <person name="Kraemer L."/>
            <person name="Andreson R."/>
            <person name="Gutowska M.A."/>
            <person name="Wolf J."/>
            <person name="Bergner S.V."/>
            <person name="Schilhabel M.B."/>
            <person name="Klostermeier U.C."/>
            <person name="Beiko R.G."/>
            <person name="Rosenstiel P."/>
            <person name="Hippler M."/>
            <person name="Laroche J."/>
        </authorList>
    </citation>
    <scope>NUCLEOTIDE SEQUENCE [LARGE SCALE GENOMIC DNA]</scope>
    <source>
        <strain evidence="2 3">CCMP1005</strain>
    </source>
</reference>
<accession>K0TQP4</accession>
<dbReference type="PANTHER" id="PTHR36220">
    <property type="entry name" value="UNNAMED PRODUCT"/>
    <property type="match status" value="1"/>
</dbReference>
<evidence type="ECO:0000313" key="2">
    <source>
        <dbReference type="EMBL" id="EJK76402.1"/>
    </source>
</evidence>
<evidence type="ECO:0000256" key="1">
    <source>
        <dbReference type="ARBA" id="ARBA00022729"/>
    </source>
</evidence>
<dbReference type="Proteomes" id="UP000266841">
    <property type="component" value="Unassembled WGS sequence"/>
</dbReference>
<gene>
    <name evidence="2" type="ORF">THAOC_01838</name>
</gene>
<dbReference type="Pfam" id="PF14312">
    <property type="entry name" value="FG-GAP_2"/>
    <property type="match status" value="1"/>
</dbReference>
<dbReference type="AlphaFoldDB" id="K0TQP4"/>
<dbReference type="OrthoDB" id="188207at2759"/>
<dbReference type="EMBL" id="AGNL01002201">
    <property type="protein sequence ID" value="EJK76402.1"/>
    <property type="molecule type" value="Genomic_DNA"/>
</dbReference>
<organism evidence="2 3">
    <name type="scientific">Thalassiosira oceanica</name>
    <name type="common">Marine diatom</name>
    <dbReference type="NCBI Taxonomy" id="159749"/>
    <lineage>
        <taxon>Eukaryota</taxon>
        <taxon>Sar</taxon>
        <taxon>Stramenopiles</taxon>
        <taxon>Ochrophyta</taxon>
        <taxon>Bacillariophyta</taxon>
        <taxon>Coscinodiscophyceae</taxon>
        <taxon>Thalassiosirophycidae</taxon>
        <taxon>Thalassiosirales</taxon>
        <taxon>Thalassiosiraceae</taxon>
        <taxon>Thalassiosira</taxon>
    </lineage>
</organism>
<sequence>MWTHKAKLIAPDGAAFDEFGESVAIYGDAIVVSAPWDDDNGFYSGSTYVFAGSGEEWTHQAKLLAPDGAASDLF</sequence>
<evidence type="ECO:0000313" key="3">
    <source>
        <dbReference type="Proteomes" id="UP000266841"/>
    </source>
</evidence>
<dbReference type="InterPro" id="IPR028994">
    <property type="entry name" value="Integrin_alpha_N"/>
</dbReference>
<keyword evidence="3" id="KW-1185">Reference proteome</keyword>
<proteinExistence type="predicted"/>
<dbReference type="PANTHER" id="PTHR36220:SF1">
    <property type="entry name" value="GAMMA TUBULIN COMPLEX COMPONENT C-TERMINAL DOMAIN-CONTAINING PROTEIN"/>
    <property type="match status" value="1"/>
</dbReference>
<keyword evidence="1" id="KW-0732">Signal</keyword>